<evidence type="ECO:0000313" key="2">
    <source>
        <dbReference type="EMBL" id="SMF23106.1"/>
    </source>
</evidence>
<accession>A0A1Y6BXF0</accession>
<dbReference type="RefSeq" id="WP_085276282.1">
    <property type="nucleotide sequence ID" value="NZ_FXAG01000009.1"/>
</dbReference>
<keyword evidence="5" id="KW-1185">Reference proteome</keyword>
<organism evidence="3 5">
    <name type="scientific">Pseudogulbenkiania subflava DSM 22618</name>
    <dbReference type="NCBI Taxonomy" id="1123014"/>
    <lineage>
        <taxon>Bacteria</taxon>
        <taxon>Pseudomonadati</taxon>
        <taxon>Pseudomonadota</taxon>
        <taxon>Betaproteobacteria</taxon>
        <taxon>Neisseriales</taxon>
        <taxon>Chromobacteriaceae</taxon>
        <taxon>Pseudogulbenkiania</taxon>
    </lineage>
</organism>
<evidence type="ECO:0000313" key="5">
    <source>
        <dbReference type="Proteomes" id="UP000192920"/>
    </source>
</evidence>
<dbReference type="EMBL" id="FXAG01000014">
    <property type="protein sequence ID" value="SMF32439.1"/>
    <property type="molecule type" value="Genomic_DNA"/>
</dbReference>
<dbReference type="Proteomes" id="UP000192920">
    <property type="component" value="Unassembled WGS sequence"/>
</dbReference>
<evidence type="ECO:0000259" key="1">
    <source>
        <dbReference type="Pfam" id="PF13192"/>
    </source>
</evidence>
<dbReference type="STRING" id="1123014.SAMN02745746_02018"/>
<reference evidence="5" key="1">
    <citation type="submission" date="2017-04" db="EMBL/GenBank/DDBJ databases">
        <authorList>
            <person name="Varghese N."/>
            <person name="Submissions S."/>
        </authorList>
    </citation>
    <scope>NUCLEOTIDE SEQUENCE [LARGE SCALE GENOMIC DNA]</scope>
    <source>
        <strain evidence="5">DSM 22618</strain>
    </source>
</reference>
<proteinExistence type="predicted"/>
<dbReference type="SUPFAM" id="SSF52833">
    <property type="entry name" value="Thioredoxin-like"/>
    <property type="match status" value="1"/>
</dbReference>
<dbReference type="Gene3D" id="3.40.30.10">
    <property type="entry name" value="Glutaredoxin"/>
    <property type="match status" value="1"/>
</dbReference>
<feature type="domain" description="Thioredoxin-like fold" evidence="1">
    <location>
        <begin position="1"/>
        <end position="74"/>
    </location>
</feature>
<reference evidence="3" key="2">
    <citation type="submission" date="2017-04" db="EMBL/GenBank/DDBJ databases">
        <authorList>
            <person name="Afonso C.L."/>
            <person name="Miller P.J."/>
            <person name="Scott M.A."/>
            <person name="Spackman E."/>
            <person name="Goraichik I."/>
            <person name="Dimitrov K.M."/>
            <person name="Suarez D.L."/>
            <person name="Swayne D.E."/>
        </authorList>
    </citation>
    <scope>NUCLEOTIDE SEQUENCE [LARGE SCALE GENOMIC DNA]</scope>
    <source>
        <strain evidence="3">DSM 22618</strain>
    </source>
</reference>
<dbReference type="InterPro" id="IPR036249">
    <property type="entry name" value="Thioredoxin-like_sf"/>
</dbReference>
<protein>
    <submittedName>
        <fullName evidence="3">Thioredoxin domain-containing protein</fullName>
    </submittedName>
</protein>
<dbReference type="CDD" id="cd01659">
    <property type="entry name" value="TRX_superfamily"/>
    <property type="match status" value="1"/>
</dbReference>
<dbReference type="EMBL" id="FXAG01000024">
    <property type="protein sequence ID" value="SMF47534.1"/>
    <property type="molecule type" value="Genomic_DNA"/>
</dbReference>
<gene>
    <name evidence="2" type="ORF">SAMN02745746_02018</name>
    <name evidence="3" type="ORF">SAMN02745746_02566</name>
    <name evidence="4" type="ORF">SAMN02745746_03495</name>
</gene>
<name>A0A1Y6BXF0_9NEIS</name>
<evidence type="ECO:0000313" key="3">
    <source>
        <dbReference type="EMBL" id="SMF32439.1"/>
    </source>
</evidence>
<evidence type="ECO:0000313" key="4">
    <source>
        <dbReference type="EMBL" id="SMF47534.1"/>
    </source>
</evidence>
<dbReference type="AlphaFoldDB" id="A0A1Y6BXF0"/>
<dbReference type="EMBL" id="FXAG01000009">
    <property type="protein sequence ID" value="SMF23106.1"/>
    <property type="molecule type" value="Genomic_DNA"/>
</dbReference>
<dbReference type="InterPro" id="IPR012336">
    <property type="entry name" value="Thioredoxin-like_fold"/>
</dbReference>
<sequence length="89" mass="9468">MKVELFYAPGCTKCTATKADLEAAAEMAATGVEWCEINVLDSLDRAVELGVLTLPALAIDGQLVFTTLPTPTQLATELRHRRGVQGHGA</sequence>
<dbReference type="Pfam" id="PF13192">
    <property type="entry name" value="Thioredoxin_3"/>
    <property type="match status" value="1"/>
</dbReference>